<proteinExistence type="predicted"/>
<comment type="caution">
    <text evidence="1">The sequence shown here is derived from an EMBL/GenBank/DDBJ whole genome shotgun (WGS) entry which is preliminary data.</text>
</comment>
<keyword evidence="2" id="KW-1185">Reference proteome</keyword>
<reference evidence="2" key="1">
    <citation type="submission" date="2016-06" db="EMBL/GenBank/DDBJ databases">
        <title>Parallel loss of symbiosis genes in relatives of nitrogen-fixing non-legume Parasponia.</title>
        <authorList>
            <person name="Van Velzen R."/>
            <person name="Holmer R."/>
            <person name="Bu F."/>
            <person name="Rutten L."/>
            <person name="Van Zeijl A."/>
            <person name="Liu W."/>
            <person name="Santuari L."/>
            <person name="Cao Q."/>
            <person name="Sharma T."/>
            <person name="Shen D."/>
            <person name="Roswanjaya Y."/>
            <person name="Wardhani T."/>
            <person name="Kalhor M.S."/>
            <person name="Jansen J."/>
            <person name="Van den Hoogen J."/>
            <person name="Gungor B."/>
            <person name="Hartog M."/>
            <person name="Hontelez J."/>
            <person name="Verver J."/>
            <person name="Yang W.-C."/>
            <person name="Schijlen E."/>
            <person name="Repin R."/>
            <person name="Schilthuizen M."/>
            <person name="Schranz E."/>
            <person name="Heidstra R."/>
            <person name="Miyata K."/>
            <person name="Fedorova E."/>
            <person name="Kohlen W."/>
            <person name="Bisseling T."/>
            <person name="Smit S."/>
            <person name="Geurts R."/>
        </authorList>
    </citation>
    <scope>NUCLEOTIDE SEQUENCE [LARGE SCALE GENOMIC DNA]</scope>
    <source>
        <strain evidence="2">cv. RG33-2</strain>
    </source>
</reference>
<dbReference type="EMBL" id="JXTC01000014">
    <property type="protein sequence ID" value="POO00296.1"/>
    <property type="molecule type" value="Genomic_DNA"/>
</dbReference>
<protein>
    <submittedName>
        <fullName evidence="1">Uncharacterized protein</fullName>
    </submittedName>
</protein>
<dbReference type="Proteomes" id="UP000237000">
    <property type="component" value="Unassembled WGS sequence"/>
</dbReference>
<dbReference type="AlphaFoldDB" id="A0A2P5FR73"/>
<dbReference type="InParanoid" id="A0A2P5FR73"/>
<organism evidence="1 2">
    <name type="scientific">Trema orientale</name>
    <name type="common">Charcoal tree</name>
    <name type="synonym">Celtis orientalis</name>
    <dbReference type="NCBI Taxonomy" id="63057"/>
    <lineage>
        <taxon>Eukaryota</taxon>
        <taxon>Viridiplantae</taxon>
        <taxon>Streptophyta</taxon>
        <taxon>Embryophyta</taxon>
        <taxon>Tracheophyta</taxon>
        <taxon>Spermatophyta</taxon>
        <taxon>Magnoliopsida</taxon>
        <taxon>eudicotyledons</taxon>
        <taxon>Gunneridae</taxon>
        <taxon>Pentapetalae</taxon>
        <taxon>rosids</taxon>
        <taxon>fabids</taxon>
        <taxon>Rosales</taxon>
        <taxon>Cannabaceae</taxon>
        <taxon>Trema</taxon>
    </lineage>
</organism>
<accession>A0A2P5FR73</accession>
<evidence type="ECO:0000313" key="2">
    <source>
        <dbReference type="Proteomes" id="UP000237000"/>
    </source>
</evidence>
<evidence type="ECO:0000313" key="1">
    <source>
        <dbReference type="EMBL" id="POO00296.1"/>
    </source>
</evidence>
<gene>
    <name evidence="1" type="ORF">TorRG33x02_040740</name>
</gene>
<name>A0A2P5FR73_TREOI</name>
<sequence length="138" mass="16205">MRENSLSILFILKERSGLKTVNVYFQKMVNIFQERKKESTGQTNSLCSIGDPLVALANLFLQCPFEFSIFWKIQYNVEFWILLFFFQIPGIDVVKPSTPIVRLISMTEGCLRFRACDVEASYESSMEYHLVAWWEREI</sequence>